<dbReference type="OrthoDB" id="9788285at2"/>
<organism evidence="13 14">
    <name type="scientific">Klenkia marina</name>
    <dbReference type="NCBI Taxonomy" id="1960309"/>
    <lineage>
        <taxon>Bacteria</taxon>
        <taxon>Bacillati</taxon>
        <taxon>Actinomycetota</taxon>
        <taxon>Actinomycetes</taxon>
        <taxon>Geodermatophilales</taxon>
        <taxon>Geodermatophilaceae</taxon>
        <taxon>Klenkia</taxon>
    </lineage>
</organism>
<keyword evidence="14" id="KW-1185">Reference proteome</keyword>
<dbReference type="NCBIfam" id="NF001454">
    <property type="entry name" value="PRK00315.1"/>
    <property type="match status" value="1"/>
</dbReference>
<evidence type="ECO:0000256" key="7">
    <source>
        <dbReference type="ARBA" id="ARBA00022958"/>
    </source>
</evidence>
<keyword evidence="5 11" id="KW-0547">Nucleotide-binding</keyword>
<evidence type="ECO:0000256" key="5">
    <source>
        <dbReference type="ARBA" id="ARBA00022741"/>
    </source>
</evidence>
<evidence type="ECO:0000256" key="10">
    <source>
        <dbReference type="ARBA" id="ARBA00023136"/>
    </source>
</evidence>
<feature type="region of interest" description="Disordered" evidence="12">
    <location>
        <begin position="78"/>
        <end position="98"/>
    </location>
</feature>
<keyword evidence="4 11" id="KW-0812">Transmembrane</keyword>
<proteinExistence type="inferred from homology"/>
<evidence type="ECO:0000256" key="3">
    <source>
        <dbReference type="ARBA" id="ARBA00022538"/>
    </source>
</evidence>
<accession>A0A1G4XAD0</accession>
<comment type="subcellular location">
    <subcellularLocation>
        <location evidence="11">Cell membrane</location>
        <topology evidence="11">Single-pass membrane protein</topology>
    </subcellularLocation>
</comment>
<dbReference type="PIRSF" id="PIRSF001296">
    <property type="entry name" value="K_ATPase_KdpC"/>
    <property type="match status" value="1"/>
</dbReference>
<dbReference type="NCBIfam" id="TIGR00681">
    <property type="entry name" value="kdpC"/>
    <property type="match status" value="1"/>
</dbReference>
<keyword evidence="7 11" id="KW-0630">Potassium</keyword>
<dbReference type="AlphaFoldDB" id="A0A1G4XAD0"/>
<dbReference type="Proteomes" id="UP000198981">
    <property type="component" value="Unassembled WGS sequence"/>
</dbReference>
<evidence type="ECO:0000256" key="2">
    <source>
        <dbReference type="ARBA" id="ARBA00022475"/>
    </source>
</evidence>
<comment type="similarity">
    <text evidence="11">Belongs to the KdpC family.</text>
</comment>
<evidence type="ECO:0000256" key="4">
    <source>
        <dbReference type="ARBA" id="ARBA00022692"/>
    </source>
</evidence>
<dbReference type="GO" id="GO:0005886">
    <property type="term" value="C:plasma membrane"/>
    <property type="evidence" value="ECO:0007669"/>
    <property type="project" value="UniProtKB-SubCell"/>
</dbReference>
<dbReference type="GO" id="GO:0005524">
    <property type="term" value="F:ATP binding"/>
    <property type="evidence" value="ECO:0007669"/>
    <property type="project" value="UniProtKB-UniRule"/>
</dbReference>
<keyword evidence="10 11" id="KW-0472">Membrane</keyword>
<evidence type="ECO:0000256" key="1">
    <source>
        <dbReference type="ARBA" id="ARBA00022448"/>
    </source>
</evidence>
<protein>
    <recommendedName>
        <fullName evidence="11">Potassium-transporting ATPase KdpC subunit</fullName>
    </recommendedName>
    <alternativeName>
        <fullName evidence="11">ATP phosphohydrolase [potassium-transporting] C chain</fullName>
    </alternativeName>
    <alternativeName>
        <fullName evidence="11">Potassium-binding and translocating subunit C</fullName>
    </alternativeName>
    <alternativeName>
        <fullName evidence="11">Potassium-translocating ATPase C chain</fullName>
    </alternativeName>
</protein>
<gene>
    <name evidence="11" type="primary">kdpC</name>
    <name evidence="13" type="ORF">SAMN03159343_0151</name>
</gene>
<evidence type="ECO:0000256" key="8">
    <source>
        <dbReference type="ARBA" id="ARBA00022989"/>
    </source>
</evidence>
<dbReference type="PANTHER" id="PTHR30042">
    <property type="entry name" value="POTASSIUM-TRANSPORTING ATPASE C CHAIN"/>
    <property type="match status" value="1"/>
</dbReference>
<evidence type="ECO:0000256" key="9">
    <source>
        <dbReference type="ARBA" id="ARBA00023065"/>
    </source>
</evidence>
<name>A0A1G4XAD0_9ACTN</name>
<comment type="function">
    <text evidence="11">Part of the high-affinity ATP-driven potassium transport (or Kdp) system, which catalyzes the hydrolysis of ATP coupled with the electrogenic transport of potassium into the cytoplasm. This subunit acts as a catalytic chaperone that increases the ATP-binding affinity of the ATP-hydrolyzing subunit KdpB by the formation of a transient KdpB/KdpC/ATP ternary complex.</text>
</comment>
<keyword evidence="8 11" id="KW-1133">Transmembrane helix</keyword>
<dbReference type="Pfam" id="PF02669">
    <property type="entry name" value="KdpC"/>
    <property type="match status" value="1"/>
</dbReference>
<dbReference type="PANTHER" id="PTHR30042:SF2">
    <property type="entry name" value="POTASSIUM-TRANSPORTING ATPASE KDPC SUBUNIT"/>
    <property type="match status" value="1"/>
</dbReference>
<keyword evidence="6 11" id="KW-0067">ATP-binding</keyword>
<dbReference type="EMBL" id="FMUH01000001">
    <property type="protein sequence ID" value="SCX37618.1"/>
    <property type="molecule type" value="Genomic_DNA"/>
</dbReference>
<dbReference type="InterPro" id="IPR003820">
    <property type="entry name" value="KdpC"/>
</dbReference>
<evidence type="ECO:0000256" key="11">
    <source>
        <dbReference type="HAMAP-Rule" id="MF_00276"/>
    </source>
</evidence>
<keyword evidence="9 11" id="KW-0406">Ion transport</keyword>
<evidence type="ECO:0000313" key="14">
    <source>
        <dbReference type="Proteomes" id="UP000198981"/>
    </source>
</evidence>
<dbReference type="HAMAP" id="MF_00276">
    <property type="entry name" value="KdpC"/>
    <property type="match status" value="1"/>
</dbReference>
<comment type="subunit">
    <text evidence="11">The system is composed of three essential subunits: KdpA, KdpB and KdpC.</text>
</comment>
<keyword evidence="3 11" id="KW-0633">Potassium transport</keyword>
<keyword evidence="2 11" id="KW-1003">Cell membrane</keyword>
<reference evidence="14" key="1">
    <citation type="submission" date="2016-10" db="EMBL/GenBank/DDBJ databases">
        <authorList>
            <person name="Varghese N."/>
            <person name="Submissions S."/>
        </authorList>
    </citation>
    <scope>NUCLEOTIDE SEQUENCE [LARGE SCALE GENOMIC DNA]</scope>
    <source>
        <strain evidence="14">DSM 45722</strain>
    </source>
</reference>
<dbReference type="GO" id="GO:0008556">
    <property type="term" value="F:P-type potassium transmembrane transporter activity"/>
    <property type="evidence" value="ECO:0007669"/>
    <property type="project" value="InterPro"/>
</dbReference>
<evidence type="ECO:0000256" key="6">
    <source>
        <dbReference type="ARBA" id="ARBA00022840"/>
    </source>
</evidence>
<dbReference type="STRING" id="1960309.SAMN03159343_0151"/>
<sequence length="195" mass="19508">MTRQLLASVRALLLATVVLGLAYPLLMTGFAQVVVPSRADGSLVTSAGGTVVGSSLIGQGFVDADGAPLPQYFQSRPSAGDWDGAASGGSNLGPSSPELADAVASRRSEVASFNGVPESAVPDDAVTTSASGLDPGISPAYAAIQVDRVAAARGVSPSEVQALVSAATHGRDLGFIGAPFVDVLDLNLALDRAFG</sequence>
<evidence type="ECO:0000256" key="12">
    <source>
        <dbReference type="SAM" id="MobiDB-lite"/>
    </source>
</evidence>
<evidence type="ECO:0000313" key="13">
    <source>
        <dbReference type="EMBL" id="SCX37618.1"/>
    </source>
</evidence>
<keyword evidence="1 11" id="KW-0813">Transport</keyword>
<dbReference type="RefSeq" id="WP_092798796.1">
    <property type="nucleotide sequence ID" value="NZ_FMUH01000001.1"/>
</dbReference>